<keyword evidence="9" id="KW-1185">Reference proteome</keyword>
<comment type="similarity">
    <text evidence="2 6">Belongs to the class-I pyridoxal-phosphate-dependent aminotransferase family.</text>
</comment>
<dbReference type="SUPFAM" id="SSF53383">
    <property type="entry name" value="PLP-dependent transferases"/>
    <property type="match status" value="1"/>
</dbReference>
<organism evidence="8 9">
    <name type="scientific">Salipaludibacillus agaradhaerens</name>
    <name type="common">Bacillus agaradhaerens</name>
    <dbReference type="NCBI Taxonomy" id="76935"/>
    <lineage>
        <taxon>Bacteria</taxon>
        <taxon>Bacillati</taxon>
        <taxon>Bacillota</taxon>
        <taxon>Bacilli</taxon>
        <taxon>Bacillales</taxon>
        <taxon>Bacillaceae</taxon>
    </lineage>
</organism>
<keyword evidence="5" id="KW-0663">Pyridoxal phosphate</keyword>
<reference evidence="8" key="1">
    <citation type="submission" date="2020-06" db="EMBL/GenBank/DDBJ databases">
        <title>Insight into the genomes of haloalkaliphilic bacilli from Kenyan soda lakes.</title>
        <authorList>
            <person name="Mwirichia R."/>
            <person name="Villamizar G.C."/>
            <person name="Poehlein A."/>
            <person name="Mugweru J."/>
            <person name="Kipnyargis A."/>
            <person name="Kiplimo D."/>
            <person name="Orwa P."/>
            <person name="Daniel R."/>
        </authorList>
    </citation>
    <scope>NUCLEOTIDE SEQUENCE</scope>
    <source>
        <strain evidence="8">B1096_S55</strain>
    </source>
</reference>
<dbReference type="InterPro" id="IPR004838">
    <property type="entry name" value="NHTrfase_class1_PyrdxlP-BS"/>
</dbReference>
<dbReference type="InterPro" id="IPR015422">
    <property type="entry name" value="PyrdxlP-dep_Trfase_small"/>
</dbReference>
<evidence type="ECO:0000259" key="7">
    <source>
        <dbReference type="Pfam" id="PF00155"/>
    </source>
</evidence>
<dbReference type="EC" id="2.6.1.-" evidence="6"/>
<dbReference type="PROSITE" id="PS00105">
    <property type="entry name" value="AA_TRANSFER_CLASS_1"/>
    <property type="match status" value="1"/>
</dbReference>
<evidence type="ECO:0000256" key="2">
    <source>
        <dbReference type="ARBA" id="ARBA00007441"/>
    </source>
</evidence>
<dbReference type="InterPro" id="IPR050596">
    <property type="entry name" value="AspAT/PAT-like"/>
</dbReference>
<proteinExistence type="inferred from homology"/>
<evidence type="ECO:0000256" key="5">
    <source>
        <dbReference type="ARBA" id="ARBA00022898"/>
    </source>
</evidence>
<dbReference type="RefSeq" id="WP_257819993.1">
    <property type="nucleotide sequence ID" value="NZ_JABXYM010000001.1"/>
</dbReference>
<dbReference type="InterPro" id="IPR015424">
    <property type="entry name" value="PyrdxlP-dep_Trfase"/>
</dbReference>
<comment type="caution">
    <text evidence="8">The sequence shown here is derived from an EMBL/GenBank/DDBJ whole genome shotgun (WGS) entry which is preliminary data.</text>
</comment>
<dbReference type="NCBIfam" id="NF005816">
    <property type="entry name" value="PRK07682.1"/>
    <property type="match status" value="1"/>
</dbReference>
<dbReference type="CDD" id="cd00609">
    <property type="entry name" value="AAT_like"/>
    <property type="match status" value="1"/>
</dbReference>
<dbReference type="Gene3D" id="3.90.1150.10">
    <property type="entry name" value="Aspartate Aminotransferase, domain 1"/>
    <property type="match status" value="1"/>
</dbReference>
<keyword evidence="4 6" id="KW-0808">Transferase</keyword>
<evidence type="ECO:0000256" key="6">
    <source>
        <dbReference type="RuleBase" id="RU000481"/>
    </source>
</evidence>
<name>A0A9Q4FY28_SALAG</name>
<feature type="domain" description="Aminotransferase class I/classII large" evidence="7">
    <location>
        <begin position="36"/>
        <end position="385"/>
    </location>
</feature>
<dbReference type="PANTHER" id="PTHR46383">
    <property type="entry name" value="ASPARTATE AMINOTRANSFERASE"/>
    <property type="match status" value="1"/>
</dbReference>
<dbReference type="GO" id="GO:0030170">
    <property type="term" value="F:pyridoxal phosphate binding"/>
    <property type="evidence" value="ECO:0007669"/>
    <property type="project" value="InterPro"/>
</dbReference>
<dbReference type="Gene3D" id="3.40.640.10">
    <property type="entry name" value="Type I PLP-dependent aspartate aminotransferase-like (Major domain)"/>
    <property type="match status" value="1"/>
</dbReference>
<keyword evidence="3 6" id="KW-0032">Aminotransferase</keyword>
<comment type="cofactor">
    <cofactor evidence="1 6">
        <name>pyridoxal 5'-phosphate</name>
        <dbReference type="ChEBI" id="CHEBI:597326"/>
    </cofactor>
</comment>
<dbReference type="InterPro" id="IPR015421">
    <property type="entry name" value="PyrdxlP-dep_Trfase_major"/>
</dbReference>
<dbReference type="EMBL" id="JABXYM010000001">
    <property type="protein sequence ID" value="MCR6095298.1"/>
    <property type="molecule type" value="Genomic_DNA"/>
</dbReference>
<dbReference type="PANTHER" id="PTHR46383:SF3">
    <property type="entry name" value="ASPARTATE AMINOTRANSFERASE-RELATED"/>
    <property type="match status" value="1"/>
</dbReference>
<evidence type="ECO:0000313" key="8">
    <source>
        <dbReference type="EMBL" id="MCR6095298.1"/>
    </source>
</evidence>
<evidence type="ECO:0000256" key="3">
    <source>
        <dbReference type="ARBA" id="ARBA00022576"/>
    </source>
</evidence>
<dbReference type="GO" id="GO:0008483">
    <property type="term" value="F:transaminase activity"/>
    <property type="evidence" value="ECO:0007669"/>
    <property type="project" value="UniProtKB-KW"/>
</dbReference>
<dbReference type="AlphaFoldDB" id="A0A9Q4FY28"/>
<protein>
    <recommendedName>
        <fullName evidence="6">Aminotransferase</fullName>
        <ecNumber evidence="6">2.6.1.-</ecNumber>
    </recommendedName>
</protein>
<dbReference type="Pfam" id="PF00155">
    <property type="entry name" value="Aminotran_1_2"/>
    <property type="match status" value="1"/>
</dbReference>
<evidence type="ECO:0000313" key="9">
    <source>
        <dbReference type="Proteomes" id="UP001057753"/>
    </source>
</evidence>
<dbReference type="GO" id="GO:0006520">
    <property type="term" value="P:amino acid metabolic process"/>
    <property type="evidence" value="ECO:0007669"/>
    <property type="project" value="InterPro"/>
</dbReference>
<gene>
    <name evidence="8" type="ORF">HXA33_01965</name>
</gene>
<dbReference type="Proteomes" id="UP001057753">
    <property type="component" value="Unassembled WGS sequence"/>
</dbReference>
<sequence>MTIIKTEHEPKLSQGVRRIQPSGIRRFFDLASSMENIISLGVGEPDFTTPWNVREASIHSLERGITAYTANAGLMELREAISDYLHRRFTLSYNPNNEIVVTVGASEGIDLALRAVIDPGDEVLIVEPCFVAYAPLVSLMGGIPVSVPVKAENHFELKASDVADKVTERTKAIMLSFPNNPTGAVLSESALKDVAKVVVKHDLIVISDEIYAELSYDSSHASVPNAVGMRERTILISGFSKAFAMTGWRVGYIAAPEPYASAMLKIHQYAMMCASTMAQYAALEALTNTQDEMEEMIVSYRQRRNYFVKSLREIGLSCHMPGGAFYVFPSIQSTGLSSEAFAEQLLMSQKVAVVPGHVFGAGGEGYIRCSYAASMKQLEEAVDRIDHFLKNTQVGIR</sequence>
<evidence type="ECO:0000256" key="1">
    <source>
        <dbReference type="ARBA" id="ARBA00001933"/>
    </source>
</evidence>
<evidence type="ECO:0000256" key="4">
    <source>
        <dbReference type="ARBA" id="ARBA00022679"/>
    </source>
</evidence>
<dbReference type="FunFam" id="3.40.640.10:FF:000033">
    <property type="entry name" value="Aspartate aminotransferase"/>
    <property type="match status" value="1"/>
</dbReference>
<accession>A0A9Q4FY28</accession>
<dbReference type="InterPro" id="IPR004839">
    <property type="entry name" value="Aminotransferase_I/II_large"/>
</dbReference>